<accession>A0ABW3K105</accession>
<dbReference type="EMBL" id="JBHTKA010000001">
    <property type="protein sequence ID" value="MFD0998836.1"/>
    <property type="molecule type" value="Genomic_DNA"/>
</dbReference>
<name>A0ABW3K105_9BACT</name>
<dbReference type="Proteomes" id="UP001597112">
    <property type="component" value="Unassembled WGS sequence"/>
</dbReference>
<comment type="caution">
    <text evidence="1">The sequence shown here is derived from an EMBL/GenBank/DDBJ whole genome shotgun (WGS) entry which is preliminary data.</text>
</comment>
<sequence length="134" mass="15250">MQDKTFNKHLVYIADEAGMASVFPELKHELTETSSTAITILYQSVNDHFAFTKELNILERYFPGKLYISYESEAMSGNNISCQRTIEAIINTNIIPETSFIVSGQTEFIEQVKTVLQFLGINTVTVHEQFFTDL</sequence>
<proteinExistence type="predicted"/>
<evidence type="ECO:0000313" key="1">
    <source>
        <dbReference type="EMBL" id="MFD0998836.1"/>
    </source>
</evidence>
<evidence type="ECO:0000313" key="2">
    <source>
        <dbReference type="Proteomes" id="UP001597112"/>
    </source>
</evidence>
<keyword evidence="2" id="KW-1185">Reference proteome</keyword>
<gene>
    <name evidence="1" type="ORF">ACFQ21_05935</name>
</gene>
<evidence type="ECO:0008006" key="3">
    <source>
        <dbReference type="Google" id="ProtNLM"/>
    </source>
</evidence>
<protein>
    <recommendedName>
        <fullName evidence="3">Oxidoreductase FAD/NAD(P)-binding domain-containing protein</fullName>
    </recommendedName>
</protein>
<reference evidence="2" key="1">
    <citation type="journal article" date="2019" name="Int. J. Syst. Evol. Microbiol.">
        <title>The Global Catalogue of Microorganisms (GCM) 10K type strain sequencing project: providing services to taxonomists for standard genome sequencing and annotation.</title>
        <authorList>
            <consortium name="The Broad Institute Genomics Platform"/>
            <consortium name="The Broad Institute Genome Sequencing Center for Infectious Disease"/>
            <person name="Wu L."/>
            <person name="Ma J."/>
        </authorList>
    </citation>
    <scope>NUCLEOTIDE SEQUENCE [LARGE SCALE GENOMIC DNA]</scope>
    <source>
        <strain evidence="2">CCUG 58938</strain>
    </source>
</reference>
<dbReference type="InterPro" id="IPR039261">
    <property type="entry name" value="FNR_nucleotide-bd"/>
</dbReference>
<dbReference type="SUPFAM" id="SSF52343">
    <property type="entry name" value="Ferredoxin reductase-like, C-terminal NADP-linked domain"/>
    <property type="match status" value="1"/>
</dbReference>
<dbReference type="Gene3D" id="3.40.50.80">
    <property type="entry name" value="Nucleotide-binding domain of ferredoxin-NADP reductase (FNR) module"/>
    <property type="match status" value="1"/>
</dbReference>
<dbReference type="RefSeq" id="WP_377576187.1">
    <property type="nucleotide sequence ID" value="NZ_JBHTKA010000001.1"/>
</dbReference>
<organism evidence="1 2">
    <name type="scientific">Ohtaekwangia kribbensis</name>
    <dbReference type="NCBI Taxonomy" id="688913"/>
    <lineage>
        <taxon>Bacteria</taxon>
        <taxon>Pseudomonadati</taxon>
        <taxon>Bacteroidota</taxon>
        <taxon>Cytophagia</taxon>
        <taxon>Cytophagales</taxon>
        <taxon>Fulvivirgaceae</taxon>
        <taxon>Ohtaekwangia</taxon>
    </lineage>
</organism>